<dbReference type="PANTHER" id="PTHR11596:SF5">
    <property type="entry name" value="ALKALINE PHOSPHATASE"/>
    <property type="match status" value="1"/>
</dbReference>
<evidence type="ECO:0000256" key="5">
    <source>
        <dbReference type="ARBA" id="ARBA00022553"/>
    </source>
</evidence>
<sequence>MKLSSALLFAALAAPPLVLAAKPRNYIYFLPDGYGPASEVLARDFANYKNNDTEKLPVDNMAIGYVRTFATDTLVTDSAAAATAYACGQKTYNGAIGVDDDYLPLGNIVEAAKLDGFMTGLVVTSRITHASPAGFSTHTYYRDLEADIADQLVGLAHPLGRVVDVMMGGGRCFFLPQSDEDSCREDDVDLWSLAQTDYNWTMAVEREKFDQLQNGLVEDPPLPFAFIPNLDHMMYEVDRESTLEPALHEMAIATLNMLDKQTQNSSKGFFLFVEASRIDHAGHAHDPVGHLHDILEYNRAMDAIAQWIDDGHSDTALLSGADHECGGLTLGVPDYAWYPEVLDTASGTAEYYVNIFDAFNETLSNSTTADKYTFLLDHVFTPYGITNVTTDELAAFFTADDAAIYLGELLSARAGINWSTTGHTAVDITLFGHGLNTDSLVGSWENGEVGNFMAGQLGLSLANVTKLLRANESFVQAIGPDAEGKKLIKRFQLQHDHEHMHDGAFHKH</sequence>
<dbReference type="Gene3D" id="1.10.1200.140">
    <property type="entry name" value="Alkaline phosphatase, crown domain"/>
    <property type="match status" value="1"/>
</dbReference>
<evidence type="ECO:0000256" key="2">
    <source>
        <dbReference type="ARBA" id="ARBA00001947"/>
    </source>
</evidence>
<name>A0ABR1FF64_9ASCO</name>
<dbReference type="InterPro" id="IPR042085">
    <property type="entry name" value="Ap_crown"/>
</dbReference>
<dbReference type="Pfam" id="PF00245">
    <property type="entry name" value="Alk_phosphatase"/>
    <property type="match status" value="1"/>
</dbReference>
<evidence type="ECO:0000256" key="11">
    <source>
        <dbReference type="RuleBase" id="RU003947"/>
    </source>
</evidence>
<keyword evidence="7 11" id="KW-0378">Hydrolase</keyword>
<proteinExistence type="inferred from homology"/>
<dbReference type="InterPro" id="IPR018299">
    <property type="entry name" value="Alkaline_phosphatase_AS"/>
</dbReference>
<dbReference type="Proteomes" id="UP001498771">
    <property type="component" value="Unassembled WGS sequence"/>
</dbReference>
<dbReference type="CDD" id="cd16012">
    <property type="entry name" value="ALP"/>
    <property type="match status" value="1"/>
</dbReference>
<comment type="catalytic activity">
    <reaction evidence="11">
        <text>a phosphate monoester + H2O = an alcohol + phosphate</text>
        <dbReference type="Rhea" id="RHEA:15017"/>
        <dbReference type="ChEBI" id="CHEBI:15377"/>
        <dbReference type="ChEBI" id="CHEBI:30879"/>
        <dbReference type="ChEBI" id="CHEBI:43474"/>
        <dbReference type="ChEBI" id="CHEBI:67140"/>
        <dbReference type="EC" id="3.1.3.1"/>
    </reaction>
</comment>
<dbReference type="EC" id="3.1.3.1" evidence="4 11"/>
<protein>
    <recommendedName>
        <fullName evidence="4 11">Alkaline phosphatase</fullName>
        <ecNumber evidence="4 11">3.1.3.1</ecNumber>
    </recommendedName>
</protein>
<evidence type="ECO:0000313" key="14">
    <source>
        <dbReference type="Proteomes" id="UP001498771"/>
    </source>
</evidence>
<evidence type="ECO:0000256" key="4">
    <source>
        <dbReference type="ARBA" id="ARBA00012647"/>
    </source>
</evidence>
<accession>A0ABR1FF64</accession>
<keyword evidence="9 11" id="KW-0460">Magnesium</keyword>
<dbReference type="PRINTS" id="PR00113">
    <property type="entry name" value="ALKPHPHTASE"/>
</dbReference>
<dbReference type="SUPFAM" id="SSF53649">
    <property type="entry name" value="Alkaline phosphatase-like"/>
    <property type="match status" value="1"/>
</dbReference>
<comment type="caution">
    <text evidence="13">The sequence shown here is derived from an EMBL/GenBank/DDBJ whole genome shotgun (WGS) entry which is preliminary data.</text>
</comment>
<gene>
    <name evidence="13" type="ORF">BZA70DRAFT_287794</name>
</gene>
<dbReference type="Gene3D" id="3.40.720.10">
    <property type="entry name" value="Alkaline Phosphatase, subunit A"/>
    <property type="match status" value="1"/>
</dbReference>
<dbReference type="InterPro" id="IPR017850">
    <property type="entry name" value="Alkaline_phosphatase_core_sf"/>
</dbReference>
<reference evidence="13 14" key="1">
    <citation type="submission" date="2024-03" db="EMBL/GenBank/DDBJ databases">
        <title>Genome-scale model development and genomic sequencing of the oleaginous clade Lipomyces.</title>
        <authorList>
            <consortium name="Lawrence Berkeley National Laboratory"/>
            <person name="Czajka J.J."/>
            <person name="Han Y."/>
            <person name="Kim J."/>
            <person name="Mondo S.J."/>
            <person name="Hofstad B.A."/>
            <person name="Robles A."/>
            <person name="Haridas S."/>
            <person name="Riley R."/>
            <person name="LaButti K."/>
            <person name="Pangilinan J."/>
            <person name="Andreopoulos W."/>
            <person name="Lipzen A."/>
            <person name="Yan J."/>
            <person name="Wang M."/>
            <person name="Ng V."/>
            <person name="Grigoriev I.V."/>
            <person name="Spatafora J.W."/>
            <person name="Magnuson J.K."/>
            <person name="Baker S.E."/>
            <person name="Pomraning K.R."/>
        </authorList>
    </citation>
    <scope>NUCLEOTIDE SEQUENCE [LARGE SCALE GENOMIC DNA]</scope>
    <source>
        <strain evidence="13 14">Phaff 52-87</strain>
    </source>
</reference>
<evidence type="ECO:0000256" key="10">
    <source>
        <dbReference type="RuleBase" id="RU003946"/>
    </source>
</evidence>
<keyword evidence="6" id="KW-0479">Metal-binding</keyword>
<keyword evidence="14" id="KW-1185">Reference proteome</keyword>
<dbReference type="PROSITE" id="PS00123">
    <property type="entry name" value="ALKALINE_PHOSPHATASE"/>
    <property type="match status" value="1"/>
</dbReference>
<feature type="signal peptide" evidence="12">
    <location>
        <begin position="1"/>
        <end position="20"/>
    </location>
</feature>
<evidence type="ECO:0000256" key="1">
    <source>
        <dbReference type="ARBA" id="ARBA00001946"/>
    </source>
</evidence>
<keyword evidence="8 11" id="KW-0862">Zinc</keyword>
<dbReference type="RefSeq" id="XP_064771525.1">
    <property type="nucleotide sequence ID" value="XM_064913984.1"/>
</dbReference>
<evidence type="ECO:0000256" key="9">
    <source>
        <dbReference type="ARBA" id="ARBA00022842"/>
    </source>
</evidence>
<evidence type="ECO:0000313" key="13">
    <source>
        <dbReference type="EMBL" id="KAK7208492.1"/>
    </source>
</evidence>
<comment type="similarity">
    <text evidence="3 10">Belongs to the alkaline phosphatase family.</text>
</comment>
<dbReference type="SMART" id="SM00098">
    <property type="entry name" value="alkPPc"/>
    <property type="match status" value="1"/>
</dbReference>
<organism evidence="13 14">
    <name type="scientific">Myxozyma melibiosi</name>
    <dbReference type="NCBI Taxonomy" id="54550"/>
    <lineage>
        <taxon>Eukaryota</taxon>
        <taxon>Fungi</taxon>
        <taxon>Dikarya</taxon>
        <taxon>Ascomycota</taxon>
        <taxon>Saccharomycotina</taxon>
        <taxon>Lipomycetes</taxon>
        <taxon>Lipomycetales</taxon>
        <taxon>Lipomycetaceae</taxon>
        <taxon>Myxozyma</taxon>
    </lineage>
</organism>
<feature type="chain" id="PRO_5045948044" description="Alkaline phosphatase" evidence="12">
    <location>
        <begin position="21"/>
        <end position="508"/>
    </location>
</feature>
<dbReference type="EMBL" id="JBBJBU010000001">
    <property type="protein sequence ID" value="KAK7208492.1"/>
    <property type="molecule type" value="Genomic_DNA"/>
</dbReference>
<dbReference type="InterPro" id="IPR001952">
    <property type="entry name" value="Alkaline_phosphatase"/>
</dbReference>
<evidence type="ECO:0000256" key="12">
    <source>
        <dbReference type="SAM" id="SignalP"/>
    </source>
</evidence>
<evidence type="ECO:0000256" key="7">
    <source>
        <dbReference type="ARBA" id="ARBA00022801"/>
    </source>
</evidence>
<keyword evidence="12" id="KW-0732">Signal</keyword>
<comment type="cofactor">
    <cofactor evidence="1">
        <name>Mg(2+)</name>
        <dbReference type="ChEBI" id="CHEBI:18420"/>
    </cofactor>
</comment>
<evidence type="ECO:0000256" key="3">
    <source>
        <dbReference type="ARBA" id="ARBA00005984"/>
    </source>
</evidence>
<comment type="cofactor">
    <cofactor evidence="2">
        <name>Zn(2+)</name>
        <dbReference type="ChEBI" id="CHEBI:29105"/>
    </cofactor>
</comment>
<evidence type="ECO:0000256" key="6">
    <source>
        <dbReference type="ARBA" id="ARBA00022723"/>
    </source>
</evidence>
<dbReference type="PANTHER" id="PTHR11596">
    <property type="entry name" value="ALKALINE PHOSPHATASE"/>
    <property type="match status" value="1"/>
</dbReference>
<evidence type="ECO:0000256" key="8">
    <source>
        <dbReference type="ARBA" id="ARBA00022833"/>
    </source>
</evidence>
<dbReference type="GeneID" id="90039496"/>
<keyword evidence="5" id="KW-0597">Phosphoprotein</keyword>